<gene>
    <name evidence="4" type="ORF">DW007_02960</name>
</gene>
<name>A0A415ME66_9FIRM</name>
<dbReference type="GO" id="GO:0008237">
    <property type="term" value="F:metallopeptidase activity"/>
    <property type="evidence" value="ECO:0007669"/>
    <property type="project" value="UniProtKB-KW"/>
</dbReference>
<evidence type="ECO:0000256" key="2">
    <source>
        <dbReference type="ARBA" id="ARBA00023049"/>
    </source>
</evidence>
<accession>A0A415ME66</accession>
<dbReference type="EMBL" id="QROY01000002">
    <property type="protein sequence ID" value="RHL71122.1"/>
    <property type="molecule type" value="Genomic_DNA"/>
</dbReference>
<evidence type="ECO:0000256" key="1">
    <source>
        <dbReference type="ARBA" id="ARBA00010243"/>
    </source>
</evidence>
<dbReference type="Proteomes" id="UP000285201">
    <property type="component" value="Unassembled WGS sequence"/>
</dbReference>
<feature type="domain" description="RadC-like JAB" evidence="3">
    <location>
        <begin position="35"/>
        <end position="145"/>
    </location>
</feature>
<dbReference type="RefSeq" id="WP_118370144.1">
    <property type="nucleotide sequence ID" value="NZ_QROY01000002.1"/>
</dbReference>
<sequence length="172" mass="20181">MEIKRYITFRNKKNNFPILKEKEKIQWNSDFSTYDKIIDFLNKTFEMEYLEEEYVYIISFNCQMIPQGVFELSHGTADTSIIKMRELAIFLLLSGANKFIVAHNHPNGSKDASVNDINITRKIQEMANFIEVDFLQHFTIGNDGYDTCIDNGEDDDIFKKNGEEDEDYMPFN</sequence>
<dbReference type="AlphaFoldDB" id="A0A415ME66"/>
<keyword evidence="2" id="KW-0378">Hydrolase</keyword>
<keyword evidence="2" id="KW-0482">Metalloprotease</keyword>
<dbReference type="InterPro" id="IPR001405">
    <property type="entry name" value="UPF0758"/>
</dbReference>
<comment type="similarity">
    <text evidence="1">Belongs to the UPF0758 family.</text>
</comment>
<comment type="caution">
    <text evidence="4">The sequence shown here is derived from an EMBL/GenBank/DDBJ whole genome shotgun (WGS) entry which is preliminary data.</text>
</comment>
<proteinExistence type="inferred from homology"/>
<evidence type="ECO:0000259" key="3">
    <source>
        <dbReference type="Pfam" id="PF04002"/>
    </source>
</evidence>
<dbReference type="PANTHER" id="PTHR30471:SF3">
    <property type="entry name" value="UPF0758 PROTEIN YEES-RELATED"/>
    <property type="match status" value="1"/>
</dbReference>
<protein>
    <recommendedName>
        <fullName evidence="3">RadC-like JAB domain-containing protein</fullName>
    </recommendedName>
</protein>
<dbReference type="InterPro" id="IPR025657">
    <property type="entry name" value="RadC_JAB"/>
</dbReference>
<evidence type="ECO:0000313" key="5">
    <source>
        <dbReference type="Proteomes" id="UP000285201"/>
    </source>
</evidence>
<dbReference type="Pfam" id="PF04002">
    <property type="entry name" value="RadC"/>
    <property type="match status" value="1"/>
</dbReference>
<dbReference type="Gene3D" id="3.40.140.10">
    <property type="entry name" value="Cytidine Deaminase, domain 2"/>
    <property type="match status" value="1"/>
</dbReference>
<dbReference type="PANTHER" id="PTHR30471">
    <property type="entry name" value="DNA REPAIR PROTEIN RADC"/>
    <property type="match status" value="1"/>
</dbReference>
<organism evidence="4 5">
    <name type="scientific">Lachnospira eligens</name>
    <dbReference type="NCBI Taxonomy" id="39485"/>
    <lineage>
        <taxon>Bacteria</taxon>
        <taxon>Bacillati</taxon>
        <taxon>Bacillota</taxon>
        <taxon>Clostridia</taxon>
        <taxon>Lachnospirales</taxon>
        <taxon>Lachnospiraceae</taxon>
        <taxon>Lachnospira</taxon>
    </lineage>
</organism>
<evidence type="ECO:0000313" key="4">
    <source>
        <dbReference type="EMBL" id="RHL71122.1"/>
    </source>
</evidence>
<reference evidence="4 5" key="1">
    <citation type="submission" date="2018-08" db="EMBL/GenBank/DDBJ databases">
        <title>A genome reference for cultivated species of the human gut microbiota.</title>
        <authorList>
            <person name="Zou Y."/>
            <person name="Xue W."/>
            <person name="Luo G."/>
        </authorList>
    </citation>
    <scope>NUCLEOTIDE SEQUENCE [LARGE SCALE GENOMIC DNA]</scope>
    <source>
        <strain evidence="4 5">AF36-7BH</strain>
    </source>
</reference>
<keyword evidence="2" id="KW-0645">Protease</keyword>